<reference evidence="1 2" key="1">
    <citation type="journal article" date="2015" name="MBio">
        <title>Genome-Resolved Metagenomic Analysis Reveals Roles for Candidate Phyla and Other Microbial Community Members in Biogeochemical Transformations in Oil Reservoirs.</title>
        <authorList>
            <person name="Hu P."/>
            <person name="Tom L."/>
            <person name="Singh A."/>
            <person name="Thomas B.C."/>
            <person name="Baker B.J."/>
            <person name="Piceno Y.M."/>
            <person name="Andersen G.L."/>
            <person name="Banfield J.F."/>
        </authorList>
    </citation>
    <scope>NUCLEOTIDE SEQUENCE [LARGE SCALE GENOMIC DNA]</scope>
    <source>
        <strain evidence="1">57_489</strain>
    </source>
</reference>
<feature type="non-terminal residue" evidence="1">
    <location>
        <position position="1"/>
    </location>
</feature>
<gene>
    <name evidence="1" type="ORF">XD72_2371</name>
</gene>
<dbReference type="AlphaFoldDB" id="A0A101FRT8"/>
<accession>A0A101FRT8</accession>
<proteinExistence type="predicted"/>
<dbReference type="Proteomes" id="UP000057043">
    <property type="component" value="Unassembled WGS sequence"/>
</dbReference>
<comment type="caution">
    <text evidence="1">The sequence shown here is derived from an EMBL/GenBank/DDBJ whole genome shotgun (WGS) entry which is preliminary data.</text>
</comment>
<evidence type="ECO:0000313" key="2">
    <source>
        <dbReference type="Proteomes" id="UP000057043"/>
    </source>
</evidence>
<name>A0A101FRT8_9EURY</name>
<organism evidence="1 2">
    <name type="scientific">Methanothrix harundinacea</name>
    <dbReference type="NCBI Taxonomy" id="301375"/>
    <lineage>
        <taxon>Archaea</taxon>
        <taxon>Methanobacteriati</taxon>
        <taxon>Methanobacteriota</taxon>
        <taxon>Stenosarchaea group</taxon>
        <taxon>Methanomicrobia</taxon>
        <taxon>Methanotrichales</taxon>
        <taxon>Methanotrichaceae</taxon>
        <taxon>Methanothrix</taxon>
    </lineage>
</organism>
<sequence>AAGDVAITVEMSEEPLGHLGPGGVMSREEDDLLLIRHVTKFEAPIIKKLPISEATRNREEEFKTIFRLKTSVWVSDDDGTFIFYYITLSQVLRTIQRPNADEKRVSGRVGDK</sequence>
<protein>
    <submittedName>
        <fullName evidence="1">Uncharacterized protein</fullName>
    </submittedName>
</protein>
<dbReference type="EMBL" id="LGFT01000098">
    <property type="protein sequence ID" value="KUK43249.1"/>
    <property type="molecule type" value="Genomic_DNA"/>
</dbReference>
<evidence type="ECO:0000313" key="1">
    <source>
        <dbReference type="EMBL" id="KUK43249.1"/>
    </source>
</evidence>